<organism evidence="1 2">
    <name type="scientific">Mycobacterium pseudoshottsii</name>
    <dbReference type="NCBI Taxonomy" id="265949"/>
    <lineage>
        <taxon>Bacteria</taxon>
        <taxon>Bacillati</taxon>
        <taxon>Actinomycetota</taxon>
        <taxon>Actinomycetes</taxon>
        <taxon>Mycobacteriales</taxon>
        <taxon>Mycobacteriaceae</taxon>
        <taxon>Mycobacterium</taxon>
        <taxon>Mycobacterium ulcerans group</taxon>
    </lineage>
</organism>
<dbReference type="AlphaFoldDB" id="A0A9N7QKQ8"/>
<sequence>MFGDVDIEPGSAGQRPVTVIERIRQHHDDVYDATRIDNAKPIAAWLSITTHLVYQFSDDRFVIGMFVRNQQIGGRPDPTRLIAVHPSQLI</sequence>
<name>A0A9N7QKQ8_9MYCO</name>
<keyword evidence="2" id="KW-1185">Reference proteome</keyword>
<evidence type="ECO:0000313" key="2">
    <source>
        <dbReference type="Proteomes" id="UP001058626"/>
    </source>
</evidence>
<protein>
    <submittedName>
        <fullName evidence="1">Uncharacterized protein</fullName>
    </submittedName>
</protein>
<proteinExistence type="predicted"/>
<dbReference type="EMBL" id="AP026367">
    <property type="protein sequence ID" value="BDN80075.1"/>
    <property type="molecule type" value="Genomic_DNA"/>
</dbReference>
<reference evidence="1" key="1">
    <citation type="submission" date="2022-06" db="EMBL/GenBank/DDBJ databases">
        <title>Complete genome sequence of Mycobacterium pseudoshottsii NJB1907-Z4.</title>
        <authorList>
            <person name="Komine T."/>
            <person name="Fukano H."/>
            <person name="Wada S."/>
        </authorList>
    </citation>
    <scope>NUCLEOTIDE SEQUENCE</scope>
    <source>
        <strain evidence="1">NJB1907-Z4</strain>
    </source>
</reference>
<accession>A0A9N7QKQ8</accession>
<gene>
    <name evidence="1" type="ORF">NJB1907Z4_C02900</name>
</gene>
<evidence type="ECO:0000313" key="1">
    <source>
        <dbReference type="EMBL" id="BDN80075.1"/>
    </source>
</evidence>
<dbReference type="Proteomes" id="UP001058626">
    <property type="component" value="Chromosome"/>
</dbReference>